<dbReference type="Proteomes" id="UP000016662">
    <property type="component" value="Unassembled WGS sequence"/>
</dbReference>
<gene>
    <name evidence="1" type="ORF">RUMCAL_00162</name>
</gene>
<dbReference type="RefSeq" id="WP_021681498.1">
    <property type="nucleotide sequence ID" value="NZ_KI260355.1"/>
</dbReference>
<protein>
    <recommendedName>
        <fullName evidence="3">TIR domain-containing protein</fullName>
    </recommendedName>
</protein>
<sequence>MFTGYNLKLNEDFFDNELMSFDEYKIIGESHLNSKVFEYKNDLNRYIRKRTINGSELQDDNFPIIDADVFISHSSNDVSLANALAGWIHKEFKLKVFIDSNVWGYSQKLLEDINSDFCNKKKDENYGFTYDHNACNNVSQHVNIMLSVALQKMIDRVECVILLNTDNSIEVFDDINKTMNITYSPWIYSEIVCTQIVRKKPLLYYRKYAEFFHANESVIPEYALIDLKISYNISLIHLTDLDKEDLMKWNENFKCNCYEKYQDYPLDALYCFKHPKELENTKTLFRYFSCDYIEYFKSVVDGNVDSQYMYELFERVFLCEYEKNNCSICKGERCKCIYKQRGLNE</sequence>
<dbReference type="PATRIC" id="fig|411473.3.peg.143"/>
<comment type="caution">
    <text evidence="1">The sequence shown here is derived from an EMBL/GenBank/DDBJ whole genome shotgun (WGS) entry which is preliminary data.</text>
</comment>
<dbReference type="EMBL" id="AWVF01000026">
    <property type="protein sequence ID" value="ERJ97379.1"/>
    <property type="molecule type" value="Genomic_DNA"/>
</dbReference>
<name>U2M6K4_9FIRM</name>
<evidence type="ECO:0000313" key="2">
    <source>
        <dbReference type="Proteomes" id="UP000016662"/>
    </source>
</evidence>
<dbReference type="HOGENOM" id="CLU_069133_0_0_9"/>
<keyword evidence="2" id="KW-1185">Reference proteome</keyword>
<dbReference type="STRING" id="411473.RUMCAL_00162"/>
<evidence type="ECO:0008006" key="3">
    <source>
        <dbReference type="Google" id="ProtNLM"/>
    </source>
</evidence>
<organism evidence="1 2">
    <name type="scientific">Ruminococcus callidus ATCC 27760</name>
    <dbReference type="NCBI Taxonomy" id="411473"/>
    <lineage>
        <taxon>Bacteria</taxon>
        <taxon>Bacillati</taxon>
        <taxon>Bacillota</taxon>
        <taxon>Clostridia</taxon>
        <taxon>Eubacteriales</taxon>
        <taxon>Oscillospiraceae</taxon>
        <taxon>Ruminococcus</taxon>
    </lineage>
</organism>
<reference evidence="1 2" key="1">
    <citation type="submission" date="2013-07" db="EMBL/GenBank/DDBJ databases">
        <authorList>
            <person name="Weinstock G."/>
            <person name="Sodergren E."/>
            <person name="Wylie T."/>
            <person name="Fulton L."/>
            <person name="Fulton R."/>
            <person name="Fronick C."/>
            <person name="O'Laughlin M."/>
            <person name="Godfrey J."/>
            <person name="Miner T."/>
            <person name="Herter B."/>
            <person name="Appelbaum E."/>
            <person name="Cordes M."/>
            <person name="Lek S."/>
            <person name="Wollam A."/>
            <person name="Pepin K.H."/>
            <person name="Palsikar V.B."/>
            <person name="Mitreva M."/>
            <person name="Wilson R.K."/>
        </authorList>
    </citation>
    <scope>NUCLEOTIDE SEQUENCE [LARGE SCALE GENOMIC DNA]</scope>
    <source>
        <strain evidence="1 2">ATCC 27760</strain>
    </source>
</reference>
<evidence type="ECO:0000313" key="1">
    <source>
        <dbReference type="EMBL" id="ERJ97379.1"/>
    </source>
</evidence>
<accession>U2M6K4</accession>
<dbReference type="eggNOG" id="ENOG5032GI2">
    <property type="taxonomic scope" value="Bacteria"/>
</dbReference>
<dbReference type="AlphaFoldDB" id="U2M6K4"/>
<dbReference type="OrthoDB" id="6971689at2"/>
<proteinExistence type="predicted"/>